<comment type="caution">
    <text evidence="1">The sequence shown here is derived from an EMBL/GenBank/DDBJ whole genome shotgun (WGS) entry which is preliminary data.</text>
</comment>
<dbReference type="PROSITE" id="PS51257">
    <property type="entry name" value="PROKAR_LIPOPROTEIN"/>
    <property type="match status" value="1"/>
</dbReference>
<accession>A0ABN7NQH9</accession>
<proteinExistence type="predicted"/>
<protein>
    <submittedName>
        <fullName evidence="1">Uncharacterized protein</fullName>
    </submittedName>
</protein>
<name>A0ABN7NQH9_TIMPD</name>
<dbReference type="Proteomes" id="UP001153148">
    <property type="component" value="Unassembled WGS sequence"/>
</dbReference>
<dbReference type="EMBL" id="CAJPIN010002437">
    <property type="protein sequence ID" value="CAG2055413.1"/>
    <property type="molecule type" value="Genomic_DNA"/>
</dbReference>
<gene>
    <name evidence="1" type="ORF">TPAB3V08_LOCUS2416</name>
</gene>
<reference evidence="1" key="1">
    <citation type="submission" date="2021-03" db="EMBL/GenBank/DDBJ databases">
        <authorList>
            <person name="Tran Van P."/>
        </authorList>
    </citation>
    <scope>NUCLEOTIDE SEQUENCE</scope>
</reference>
<evidence type="ECO:0000313" key="2">
    <source>
        <dbReference type="Proteomes" id="UP001153148"/>
    </source>
</evidence>
<keyword evidence="2" id="KW-1185">Reference proteome</keyword>
<evidence type="ECO:0000313" key="1">
    <source>
        <dbReference type="EMBL" id="CAG2055413.1"/>
    </source>
</evidence>
<organism evidence="1 2">
    <name type="scientific">Timema podura</name>
    <name type="common">Walking stick</name>
    <dbReference type="NCBI Taxonomy" id="61482"/>
    <lineage>
        <taxon>Eukaryota</taxon>
        <taxon>Metazoa</taxon>
        <taxon>Ecdysozoa</taxon>
        <taxon>Arthropoda</taxon>
        <taxon>Hexapoda</taxon>
        <taxon>Insecta</taxon>
        <taxon>Pterygota</taxon>
        <taxon>Neoptera</taxon>
        <taxon>Polyneoptera</taxon>
        <taxon>Phasmatodea</taxon>
        <taxon>Timematodea</taxon>
        <taxon>Timematoidea</taxon>
        <taxon>Timematidae</taxon>
        <taxon>Timema</taxon>
    </lineage>
</organism>
<sequence length="60" mass="6437">MAASRSIRIDCGLTPLGLALNILNISAACPAHRILRDLTILTMACVINKESFLALVTDKI</sequence>